<protein>
    <submittedName>
        <fullName evidence="3">Uncharacterized protein</fullName>
    </submittedName>
</protein>
<evidence type="ECO:0000313" key="3">
    <source>
        <dbReference type="EMBL" id="CBY43744.1"/>
    </source>
</evidence>
<feature type="coiled-coil region" evidence="1">
    <location>
        <begin position="140"/>
        <end position="174"/>
    </location>
</feature>
<organism evidence="3">
    <name type="scientific">Oikopleura dioica</name>
    <name type="common">Tunicate</name>
    <dbReference type="NCBI Taxonomy" id="34765"/>
    <lineage>
        <taxon>Eukaryota</taxon>
        <taxon>Metazoa</taxon>
        <taxon>Chordata</taxon>
        <taxon>Tunicata</taxon>
        <taxon>Appendicularia</taxon>
        <taxon>Copelata</taxon>
        <taxon>Oikopleuridae</taxon>
        <taxon>Oikopleura</taxon>
    </lineage>
</organism>
<dbReference type="Proteomes" id="UP000011014">
    <property type="component" value="Unassembled WGS sequence"/>
</dbReference>
<gene>
    <name evidence="3" type="ORF">GSOID_T00020971001</name>
</gene>
<dbReference type="EMBL" id="FN654394">
    <property type="protein sequence ID" value="CBY43744.1"/>
    <property type="molecule type" value="Genomic_DNA"/>
</dbReference>
<feature type="region of interest" description="Disordered" evidence="2">
    <location>
        <begin position="249"/>
        <end position="279"/>
    </location>
</feature>
<name>E4YC11_OIKDI</name>
<reference evidence="3" key="1">
    <citation type="journal article" date="2010" name="Science">
        <title>Plasticity of animal genome architecture unmasked by rapid evolution of a pelagic tunicate.</title>
        <authorList>
            <person name="Denoeud F."/>
            <person name="Henriet S."/>
            <person name="Mungpakdee S."/>
            <person name="Aury J.M."/>
            <person name="Da Silva C."/>
            <person name="Brinkmann H."/>
            <person name="Mikhaleva J."/>
            <person name="Olsen L.C."/>
            <person name="Jubin C."/>
            <person name="Canestro C."/>
            <person name="Bouquet J.M."/>
            <person name="Danks G."/>
            <person name="Poulain J."/>
            <person name="Campsteijn C."/>
            <person name="Adamski M."/>
            <person name="Cross I."/>
            <person name="Yadetie F."/>
            <person name="Muffato M."/>
            <person name="Louis A."/>
            <person name="Butcher S."/>
            <person name="Tsagkogeorga G."/>
            <person name="Konrad A."/>
            <person name="Singh S."/>
            <person name="Jensen M.F."/>
            <person name="Cong E.H."/>
            <person name="Eikeseth-Otteraa H."/>
            <person name="Noel B."/>
            <person name="Anthouard V."/>
            <person name="Porcel B.M."/>
            <person name="Kachouri-Lafond R."/>
            <person name="Nishino A."/>
            <person name="Ugolini M."/>
            <person name="Chourrout P."/>
            <person name="Nishida H."/>
            <person name="Aasland R."/>
            <person name="Huzurbazar S."/>
            <person name="Westhof E."/>
            <person name="Delsuc F."/>
            <person name="Lehrach H."/>
            <person name="Reinhardt R."/>
            <person name="Weissenbach J."/>
            <person name="Roy S.W."/>
            <person name="Artiguenave F."/>
            <person name="Postlethwait J.H."/>
            <person name="Manak J.R."/>
            <person name="Thompson E.M."/>
            <person name="Jaillon O."/>
            <person name="Du Pasquier L."/>
            <person name="Boudinot P."/>
            <person name="Liberles D.A."/>
            <person name="Volff J.N."/>
            <person name="Philippe H."/>
            <person name="Lenhard B."/>
            <person name="Roest Crollius H."/>
            <person name="Wincker P."/>
            <person name="Chourrout D."/>
        </authorList>
    </citation>
    <scope>NUCLEOTIDE SEQUENCE [LARGE SCALE GENOMIC DNA]</scope>
</reference>
<accession>E4YC11</accession>
<evidence type="ECO:0000256" key="1">
    <source>
        <dbReference type="SAM" id="Coils"/>
    </source>
</evidence>
<feature type="compositionally biased region" description="Low complexity" evidence="2">
    <location>
        <begin position="249"/>
        <end position="268"/>
    </location>
</feature>
<dbReference type="AlphaFoldDB" id="E4YC11"/>
<proteinExistence type="predicted"/>
<sequence length="371" mass="41580">MTSTPISWAKVAVTKPKPKQKPTPQVIHHFPALAKKSSKPPPGFETVKPSRPESPVPVVTKKKLTKPSSVESGQPKLSDILRREIDAGQTKKKLTTKLKRGIDSSLQALADPKEQKYQTIAYIRGQYKNVKGTSQLKTFVDGLAASKDKELKKIRQLEHEIEAVEQKLKFDKDGSSSIPEFQLLSKEIRLRKRRVDLIYNHTKAATERIETLLDDVNSGNDLFDNINNLIDEFNEEFIFSDHGSADSSNYDSFDSSRSSSPASLNPSAEVFSPTKSRPSTPIMTTAQRYKKWVEDKMGAEWNSMSSPPQPVLPIIPNVPRYCALVSYMPGLWMMQSPVAVNCYKYIILPKSRNVPAVLHTTQPYCTSGQAY</sequence>
<evidence type="ECO:0000256" key="2">
    <source>
        <dbReference type="SAM" id="MobiDB-lite"/>
    </source>
</evidence>
<feature type="region of interest" description="Disordered" evidence="2">
    <location>
        <begin position="1"/>
        <end position="74"/>
    </location>
</feature>
<keyword evidence="1" id="KW-0175">Coiled coil</keyword>